<evidence type="ECO:0000256" key="4">
    <source>
        <dbReference type="ARBA" id="ARBA00022692"/>
    </source>
</evidence>
<sequence>MSEDSQTQQKAPEVFPDTPIPIKHHTSLINVVTIMVAGIGGFVFAYTNNAIAGTLAQTSFIAKFLSDGNAASVIGGILGGFLGGGLIGAVIQAPISQHFGRRIATATAAIIIIITAAVQAGSVYIAMFITARTVCGIGAGIVITYVPVYMSEISPPHVRGLLVGSHAISIVFGYITSSILALAFHFSPRWLVGQGRYDEAWKILERLHWSKGDPNATLAHAEMVQIKAQVNVEKSLPTGYIYIFKTPHLRHRAICSILVWFMGQSTGILVIANLTPTLFGALGYGTVLQLAFAIVWTVCALIGCIINASIMDRVGRVKLLVAGGYLCSAVLIIEAVLQKYYAGTTNQSGLKAAVAMYFIWGIIYGSTVDCVAYVYVSEIWPTHLRSHGNTIGLVSFFGFAIAYNCPSSTAFETIGWKYYFVMVSVCIVSAIAMLYVLPETAKLTLEEIGAKFEDEVVVHLDEASEGRDTSVLLHATAICAVFSLLTEFMLMFVRELRIIPEYFGLRLSPPNLKDSV</sequence>
<dbReference type="PANTHER" id="PTHR48022:SF30">
    <property type="entry name" value="MAJOR FACILITATOR SUPERFAMILY (MFS) PROFILE DOMAIN-CONTAINING PROTEIN"/>
    <property type="match status" value="1"/>
</dbReference>
<feature type="transmembrane region" description="Helical" evidence="7">
    <location>
        <begin position="287"/>
        <end position="310"/>
    </location>
</feature>
<dbReference type="InterPro" id="IPR020846">
    <property type="entry name" value="MFS_dom"/>
</dbReference>
<dbReference type="EMBL" id="KV750092">
    <property type="protein sequence ID" value="OCL06314.1"/>
    <property type="molecule type" value="Genomic_DNA"/>
</dbReference>
<feature type="transmembrane region" description="Helical" evidence="7">
    <location>
        <begin position="471"/>
        <end position="493"/>
    </location>
</feature>
<dbReference type="InterPro" id="IPR050360">
    <property type="entry name" value="MFS_Sugar_Transporters"/>
</dbReference>
<feature type="transmembrane region" description="Helical" evidence="7">
    <location>
        <begin position="103"/>
        <end position="125"/>
    </location>
</feature>
<dbReference type="PROSITE" id="PS00217">
    <property type="entry name" value="SUGAR_TRANSPORT_2"/>
    <property type="match status" value="1"/>
</dbReference>
<dbReference type="PANTHER" id="PTHR48022">
    <property type="entry name" value="PLASTIDIC GLUCOSE TRANSPORTER 4"/>
    <property type="match status" value="1"/>
</dbReference>
<dbReference type="GO" id="GO:0016020">
    <property type="term" value="C:membrane"/>
    <property type="evidence" value="ECO:0007669"/>
    <property type="project" value="UniProtKB-SubCell"/>
</dbReference>
<evidence type="ECO:0000256" key="6">
    <source>
        <dbReference type="ARBA" id="ARBA00023136"/>
    </source>
</evidence>
<dbReference type="InterPro" id="IPR005828">
    <property type="entry name" value="MFS_sugar_transport-like"/>
</dbReference>
<keyword evidence="3" id="KW-0813">Transport</keyword>
<dbReference type="PROSITE" id="PS50850">
    <property type="entry name" value="MFS"/>
    <property type="match status" value="1"/>
</dbReference>
<evidence type="ECO:0000256" key="3">
    <source>
        <dbReference type="ARBA" id="ARBA00022448"/>
    </source>
</evidence>
<dbReference type="InterPro" id="IPR036259">
    <property type="entry name" value="MFS_trans_sf"/>
</dbReference>
<organism evidence="9 10">
    <name type="scientific">Glonium stellatum</name>
    <dbReference type="NCBI Taxonomy" id="574774"/>
    <lineage>
        <taxon>Eukaryota</taxon>
        <taxon>Fungi</taxon>
        <taxon>Dikarya</taxon>
        <taxon>Ascomycota</taxon>
        <taxon>Pezizomycotina</taxon>
        <taxon>Dothideomycetes</taxon>
        <taxon>Pleosporomycetidae</taxon>
        <taxon>Gloniales</taxon>
        <taxon>Gloniaceae</taxon>
        <taxon>Glonium</taxon>
    </lineage>
</organism>
<feature type="transmembrane region" description="Helical" evidence="7">
    <location>
        <begin position="257"/>
        <end position="275"/>
    </location>
</feature>
<keyword evidence="6 7" id="KW-0472">Membrane</keyword>
<feature type="transmembrane region" description="Helical" evidence="7">
    <location>
        <begin position="131"/>
        <end position="149"/>
    </location>
</feature>
<proteinExistence type="inferred from homology"/>
<feature type="transmembrane region" description="Helical" evidence="7">
    <location>
        <begin position="68"/>
        <end position="91"/>
    </location>
</feature>
<evidence type="ECO:0000256" key="1">
    <source>
        <dbReference type="ARBA" id="ARBA00004141"/>
    </source>
</evidence>
<feature type="domain" description="Major facilitator superfamily (MFS) profile" evidence="8">
    <location>
        <begin position="33"/>
        <end position="441"/>
    </location>
</feature>
<protein>
    <submittedName>
        <fullName evidence="9">MFS general substrate transporter</fullName>
    </submittedName>
</protein>
<keyword evidence="5 7" id="KW-1133">Transmembrane helix</keyword>
<dbReference type="SUPFAM" id="SSF103473">
    <property type="entry name" value="MFS general substrate transporter"/>
    <property type="match status" value="1"/>
</dbReference>
<dbReference type="AlphaFoldDB" id="A0A8E2JQZ0"/>
<comment type="similarity">
    <text evidence="2">Belongs to the major facilitator superfamily. Sugar transporter (TC 2.A.1.1) family.</text>
</comment>
<feature type="transmembrane region" description="Helical" evidence="7">
    <location>
        <begin position="418"/>
        <end position="437"/>
    </location>
</feature>
<name>A0A8E2JQZ0_9PEZI</name>
<keyword evidence="10" id="KW-1185">Reference proteome</keyword>
<accession>A0A8E2JQZ0</accession>
<dbReference type="InterPro" id="IPR005829">
    <property type="entry name" value="Sugar_transporter_CS"/>
</dbReference>
<dbReference type="OrthoDB" id="6612291at2759"/>
<evidence type="ECO:0000256" key="7">
    <source>
        <dbReference type="SAM" id="Phobius"/>
    </source>
</evidence>
<dbReference type="GO" id="GO:0005351">
    <property type="term" value="F:carbohydrate:proton symporter activity"/>
    <property type="evidence" value="ECO:0007669"/>
    <property type="project" value="TreeGrafter"/>
</dbReference>
<dbReference type="PRINTS" id="PR00171">
    <property type="entry name" value="SUGRTRNSPORT"/>
</dbReference>
<dbReference type="InterPro" id="IPR003663">
    <property type="entry name" value="Sugar/inositol_transpt"/>
</dbReference>
<comment type="subcellular location">
    <subcellularLocation>
        <location evidence="1">Membrane</location>
        <topology evidence="1">Multi-pass membrane protein</topology>
    </subcellularLocation>
</comment>
<gene>
    <name evidence="9" type="ORF">AOQ84DRAFT_411501</name>
</gene>
<feature type="transmembrane region" description="Helical" evidence="7">
    <location>
        <begin position="161"/>
        <end position="186"/>
    </location>
</feature>
<evidence type="ECO:0000259" key="8">
    <source>
        <dbReference type="PROSITE" id="PS50850"/>
    </source>
</evidence>
<feature type="transmembrane region" description="Helical" evidence="7">
    <location>
        <begin position="28"/>
        <end position="48"/>
    </location>
</feature>
<evidence type="ECO:0000256" key="5">
    <source>
        <dbReference type="ARBA" id="ARBA00022989"/>
    </source>
</evidence>
<reference evidence="9 10" key="1">
    <citation type="journal article" date="2016" name="Nat. Commun.">
        <title>Ectomycorrhizal ecology is imprinted in the genome of the dominant symbiotic fungus Cenococcum geophilum.</title>
        <authorList>
            <consortium name="DOE Joint Genome Institute"/>
            <person name="Peter M."/>
            <person name="Kohler A."/>
            <person name="Ohm R.A."/>
            <person name="Kuo A."/>
            <person name="Krutzmann J."/>
            <person name="Morin E."/>
            <person name="Arend M."/>
            <person name="Barry K.W."/>
            <person name="Binder M."/>
            <person name="Choi C."/>
            <person name="Clum A."/>
            <person name="Copeland A."/>
            <person name="Grisel N."/>
            <person name="Haridas S."/>
            <person name="Kipfer T."/>
            <person name="LaButti K."/>
            <person name="Lindquist E."/>
            <person name="Lipzen A."/>
            <person name="Maire R."/>
            <person name="Meier B."/>
            <person name="Mihaltcheva S."/>
            <person name="Molinier V."/>
            <person name="Murat C."/>
            <person name="Poggeler S."/>
            <person name="Quandt C.A."/>
            <person name="Sperisen C."/>
            <person name="Tritt A."/>
            <person name="Tisserant E."/>
            <person name="Crous P.W."/>
            <person name="Henrissat B."/>
            <person name="Nehls U."/>
            <person name="Egli S."/>
            <person name="Spatafora J.W."/>
            <person name="Grigoriev I.V."/>
            <person name="Martin F.M."/>
        </authorList>
    </citation>
    <scope>NUCLEOTIDE SEQUENCE [LARGE SCALE GENOMIC DNA]</scope>
    <source>
        <strain evidence="9 10">CBS 207.34</strain>
    </source>
</reference>
<dbReference type="Proteomes" id="UP000250140">
    <property type="component" value="Unassembled WGS sequence"/>
</dbReference>
<keyword evidence="4 7" id="KW-0812">Transmembrane</keyword>
<evidence type="ECO:0000313" key="9">
    <source>
        <dbReference type="EMBL" id="OCL06314.1"/>
    </source>
</evidence>
<dbReference type="Gene3D" id="1.20.1250.20">
    <property type="entry name" value="MFS general substrate transporter like domains"/>
    <property type="match status" value="2"/>
</dbReference>
<feature type="transmembrane region" description="Helical" evidence="7">
    <location>
        <begin position="354"/>
        <end position="376"/>
    </location>
</feature>
<feature type="transmembrane region" description="Helical" evidence="7">
    <location>
        <begin position="322"/>
        <end position="342"/>
    </location>
</feature>
<dbReference type="Pfam" id="PF00083">
    <property type="entry name" value="Sugar_tr"/>
    <property type="match status" value="1"/>
</dbReference>
<feature type="transmembrane region" description="Helical" evidence="7">
    <location>
        <begin position="388"/>
        <end position="406"/>
    </location>
</feature>
<evidence type="ECO:0000313" key="10">
    <source>
        <dbReference type="Proteomes" id="UP000250140"/>
    </source>
</evidence>
<evidence type="ECO:0000256" key="2">
    <source>
        <dbReference type="ARBA" id="ARBA00010992"/>
    </source>
</evidence>